<organism evidence="1 2">
    <name type="scientific">Tritrichomonas musculus</name>
    <dbReference type="NCBI Taxonomy" id="1915356"/>
    <lineage>
        <taxon>Eukaryota</taxon>
        <taxon>Metamonada</taxon>
        <taxon>Parabasalia</taxon>
        <taxon>Tritrichomonadida</taxon>
        <taxon>Tritrichomonadidae</taxon>
        <taxon>Tritrichomonas</taxon>
    </lineage>
</organism>
<gene>
    <name evidence="1" type="ORF">M9Y10_012115</name>
</gene>
<keyword evidence="2" id="KW-1185">Reference proteome</keyword>
<comment type="caution">
    <text evidence="1">The sequence shown here is derived from an EMBL/GenBank/DDBJ whole genome shotgun (WGS) entry which is preliminary data.</text>
</comment>
<proteinExistence type="predicted"/>
<accession>A0ABR2ID04</accession>
<reference evidence="1 2" key="1">
    <citation type="submission" date="2024-04" db="EMBL/GenBank/DDBJ databases">
        <title>Tritrichomonas musculus Genome.</title>
        <authorList>
            <person name="Alves-Ferreira E."/>
            <person name="Grigg M."/>
            <person name="Lorenzi H."/>
            <person name="Galac M."/>
        </authorList>
    </citation>
    <scope>NUCLEOTIDE SEQUENCE [LARGE SCALE GENOMIC DNA]</scope>
    <source>
        <strain evidence="1 2">EAF2021</strain>
    </source>
</reference>
<name>A0ABR2ID04_9EUKA</name>
<dbReference type="PANTHER" id="PTHR35899">
    <property type="entry name" value="PAPAIN FAMILY CYSTEINE PROTEASE DOMAIN CONTAINING PROTEIN"/>
    <property type="match status" value="1"/>
</dbReference>
<evidence type="ECO:0000313" key="2">
    <source>
        <dbReference type="Proteomes" id="UP001470230"/>
    </source>
</evidence>
<protein>
    <submittedName>
        <fullName evidence="1">Uncharacterized protein</fullName>
    </submittedName>
</protein>
<sequence>MYTFSNVRCGLIIIAAVTMGLFALGMVYAFKRGNVTINSPDSMVLYSDQSLPTSFYFPDEYDTPQNFNNNEWISATLEFIESTYRSFGIRSGFLNNDLYLKFDSDFYSKVLNYYCKEIGNGCPPQKESFVASTFPKLFEIIPDLANLFVYSGYCDSNNCRDIKKIIQANPINLEAIDSNWAITVSDIKQLLSESEQPLLMTVPYPYVRYKIPCDDHRANCHSKDSEKENFNQGIFTCPNWIGSDKKCTSLIFPAEISNGEFYKPQFPASIGFGPPITFLLYGWNDDFVTKASNSMSQLNTIFLSRGGFIVKRPLRLKGNSLNFYDGSLLFSDNDRICGSPYDPQRWRKNDTLICINASLCDPKFNYSIFVQDNGEHVINTDKYGISVTKMIRWNNEINETFDYDRVPYQNLDLAFNLATSIDPRNSFNPNMCGYWFLPYEIVESAESNGNWSLKKVHAINFAVKWTKSSYSKKSEVEFYCQKINTRNTSSISLLK</sequence>
<dbReference type="EMBL" id="JAPFFF010000018">
    <property type="protein sequence ID" value="KAK8860450.1"/>
    <property type="molecule type" value="Genomic_DNA"/>
</dbReference>
<dbReference type="Proteomes" id="UP001470230">
    <property type="component" value="Unassembled WGS sequence"/>
</dbReference>
<dbReference type="PANTHER" id="PTHR35899:SF1">
    <property type="entry name" value="PEPTIDASE C1A PAPAIN C-TERMINAL DOMAIN-CONTAINING PROTEIN"/>
    <property type="match status" value="1"/>
</dbReference>
<evidence type="ECO:0000313" key="1">
    <source>
        <dbReference type="EMBL" id="KAK8860450.1"/>
    </source>
</evidence>